<dbReference type="InterPro" id="IPR002625">
    <property type="entry name" value="Smr_dom"/>
</dbReference>
<sequence length="178" mass="19389">MELFVTILTGAAAVAVALLLLALLVYYIRRCCRPRQHDVEANQHPLADLNRTEPAPRLPAAASHLVRVHVHQPHSPQRHRRGAHPAAPAVRKTAAGVPPTIDLHGMSVKTALATLDTFLRREARDRPRAGHVCVITGRGLHSAGGVAKIRPAVVRELEARGLRFRSPPGNTGRINVYL</sequence>
<dbReference type="Proteomes" id="UP000504606">
    <property type="component" value="Unplaced"/>
</dbReference>
<dbReference type="GO" id="GO:0004519">
    <property type="term" value="F:endonuclease activity"/>
    <property type="evidence" value="ECO:0007669"/>
    <property type="project" value="TreeGrafter"/>
</dbReference>
<dbReference type="OrthoDB" id="3231855at2759"/>
<feature type="domain" description="Smr" evidence="2">
    <location>
        <begin position="101"/>
        <end position="178"/>
    </location>
</feature>
<gene>
    <name evidence="4" type="primary">LOC113216565</name>
</gene>
<evidence type="ECO:0000313" key="4">
    <source>
        <dbReference type="RefSeq" id="XP_052124339.1"/>
    </source>
</evidence>
<dbReference type="InterPro" id="IPR052772">
    <property type="entry name" value="Endo/PolyKinase_Domain-Protein"/>
</dbReference>
<keyword evidence="1" id="KW-0812">Transmembrane</keyword>
<reference evidence="4" key="1">
    <citation type="submission" date="2025-08" db="UniProtKB">
        <authorList>
            <consortium name="RefSeq"/>
        </authorList>
    </citation>
    <scope>IDENTIFICATION</scope>
    <source>
        <tissue evidence="4">Whole organism</tissue>
    </source>
</reference>
<dbReference type="Pfam" id="PF01713">
    <property type="entry name" value="Smr"/>
    <property type="match status" value="1"/>
</dbReference>
<protein>
    <submittedName>
        <fullName evidence="4">Uncharacterized protein LOC113216565</fullName>
    </submittedName>
</protein>
<evidence type="ECO:0000259" key="2">
    <source>
        <dbReference type="PROSITE" id="PS50828"/>
    </source>
</evidence>
<keyword evidence="1" id="KW-0472">Membrane</keyword>
<accession>A0A9C6WYJ1</accession>
<feature type="transmembrane region" description="Helical" evidence="1">
    <location>
        <begin position="6"/>
        <end position="28"/>
    </location>
</feature>
<dbReference type="RefSeq" id="XP_052124339.1">
    <property type="nucleotide sequence ID" value="XM_052268379.1"/>
</dbReference>
<keyword evidence="3" id="KW-1185">Reference proteome</keyword>
<organism evidence="3 4">
    <name type="scientific">Frankliniella occidentalis</name>
    <name type="common">Western flower thrips</name>
    <name type="synonym">Euthrips occidentalis</name>
    <dbReference type="NCBI Taxonomy" id="133901"/>
    <lineage>
        <taxon>Eukaryota</taxon>
        <taxon>Metazoa</taxon>
        <taxon>Ecdysozoa</taxon>
        <taxon>Arthropoda</taxon>
        <taxon>Hexapoda</taxon>
        <taxon>Insecta</taxon>
        <taxon>Pterygota</taxon>
        <taxon>Neoptera</taxon>
        <taxon>Paraneoptera</taxon>
        <taxon>Thysanoptera</taxon>
        <taxon>Terebrantia</taxon>
        <taxon>Thripoidea</taxon>
        <taxon>Thripidae</taxon>
        <taxon>Frankliniella</taxon>
    </lineage>
</organism>
<evidence type="ECO:0000256" key="1">
    <source>
        <dbReference type="SAM" id="Phobius"/>
    </source>
</evidence>
<dbReference type="AlphaFoldDB" id="A0A9C6WYJ1"/>
<dbReference type="SUPFAM" id="SSF160443">
    <property type="entry name" value="SMR domain-like"/>
    <property type="match status" value="1"/>
</dbReference>
<dbReference type="Gene3D" id="3.30.1370.110">
    <property type="match status" value="1"/>
</dbReference>
<proteinExistence type="predicted"/>
<dbReference type="PROSITE" id="PS50828">
    <property type="entry name" value="SMR"/>
    <property type="match status" value="1"/>
</dbReference>
<dbReference type="KEGG" id="foc:113216565"/>
<dbReference type="PANTHER" id="PTHR46535:SF1">
    <property type="entry name" value="NEDD4-BINDING PROTEIN 2"/>
    <property type="match status" value="1"/>
</dbReference>
<evidence type="ECO:0000313" key="3">
    <source>
        <dbReference type="Proteomes" id="UP000504606"/>
    </source>
</evidence>
<dbReference type="GO" id="GO:0005634">
    <property type="term" value="C:nucleus"/>
    <property type="evidence" value="ECO:0007669"/>
    <property type="project" value="TreeGrafter"/>
</dbReference>
<dbReference type="PANTHER" id="PTHR46535">
    <property type="entry name" value="NEDD4-BINDING PROTEIN 2"/>
    <property type="match status" value="1"/>
</dbReference>
<dbReference type="GeneID" id="113216565"/>
<keyword evidence="1" id="KW-1133">Transmembrane helix</keyword>
<name>A0A9C6WYJ1_FRAOC</name>
<dbReference type="InterPro" id="IPR036063">
    <property type="entry name" value="Smr_dom_sf"/>
</dbReference>
<dbReference type="SMART" id="SM00463">
    <property type="entry name" value="SMR"/>
    <property type="match status" value="1"/>
</dbReference>